<proteinExistence type="predicted"/>
<feature type="compositionally biased region" description="Polar residues" evidence="1">
    <location>
        <begin position="178"/>
        <end position="194"/>
    </location>
</feature>
<feature type="compositionally biased region" description="Polar residues" evidence="1">
    <location>
        <begin position="283"/>
        <end position="294"/>
    </location>
</feature>
<dbReference type="AlphaFoldDB" id="A0AAV7QLD0"/>
<feature type="compositionally biased region" description="Basic and acidic residues" evidence="1">
    <location>
        <begin position="412"/>
        <end position="427"/>
    </location>
</feature>
<dbReference type="GO" id="GO:0005198">
    <property type="term" value="F:structural molecule activity"/>
    <property type="evidence" value="ECO:0007669"/>
    <property type="project" value="InterPro"/>
</dbReference>
<feature type="compositionally biased region" description="Polar residues" evidence="1">
    <location>
        <begin position="762"/>
        <end position="772"/>
    </location>
</feature>
<dbReference type="PANTHER" id="PTHR12392:SF0">
    <property type="entry name" value="LADININ-1"/>
    <property type="match status" value="1"/>
</dbReference>
<organism evidence="2 3">
    <name type="scientific">Pleurodeles waltl</name>
    <name type="common">Iberian ribbed newt</name>
    <dbReference type="NCBI Taxonomy" id="8319"/>
    <lineage>
        <taxon>Eukaryota</taxon>
        <taxon>Metazoa</taxon>
        <taxon>Chordata</taxon>
        <taxon>Craniata</taxon>
        <taxon>Vertebrata</taxon>
        <taxon>Euteleostomi</taxon>
        <taxon>Amphibia</taxon>
        <taxon>Batrachia</taxon>
        <taxon>Caudata</taxon>
        <taxon>Salamandroidea</taxon>
        <taxon>Salamandridae</taxon>
        <taxon>Pleurodelinae</taxon>
        <taxon>Pleurodeles</taxon>
    </lineage>
</organism>
<feature type="compositionally biased region" description="Basic and acidic residues" evidence="1">
    <location>
        <begin position="586"/>
        <end position="596"/>
    </location>
</feature>
<evidence type="ECO:0000313" key="2">
    <source>
        <dbReference type="EMBL" id="KAJ1139308.1"/>
    </source>
</evidence>
<dbReference type="InterPro" id="IPR006018">
    <property type="entry name" value="Caldesmon_LSP"/>
</dbReference>
<feature type="compositionally biased region" description="Basic and acidic residues" evidence="1">
    <location>
        <begin position="220"/>
        <end position="230"/>
    </location>
</feature>
<feature type="region of interest" description="Disordered" evidence="1">
    <location>
        <begin position="134"/>
        <end position="311"/>
    </location>
</feature>
<feature type="compositionally biased region" description="Basic and acidic residues" evidence="1">
    <location>
        <begin position="242"/>
        <end position="252"/>
    </location>
</feature>
<feature type="region of interest" description="Disordered" evidence="1">
    <location>
        <begin position="697"/>
        <end position="772"/>
    </location>
</feature>
<feature type="compositionally biased region" description="Basic and acidic residues" evidence="1">
    <location>
        <begin position="137"/>
        <end position="161"/>
    </location>
</feature>
<feature type="compositionally biased region" description="Low complexity" evidence="1">
    <location>
        <begin position="475"/>
        <end position="485"/>
    </location>
</feature>
<feature type="compositionally biased region" description="Polar residues" evidence="1">
    <location>
        <begin position="452"/>
        <end position="474"/>
    </location>
</feature>
<feature type="compositionally biased region" description="Low complexity" evidence="1">
    <location>
        <begin position="705"/>
        <end position="720"/>
    </location>
</feature>
<dbReference type="EMBL" id="JANPWB010000010">
    <property type="protein sequence ID" value="KAJ1139308.1"/>
    <property type="molecule type" value="Genomic_DNA"/>
</dbReference>
<reference evidence="2" key="1">
    <citation type="journal article" date="2022" name="bioRxiv">
        <title>Sequencing and chromosome-scale assembly of the giantPleurodeles waltlgenome.</title>
        <authorList>
            <person name="Brown T."/>
            <person name="Elewa A."/>
            <person name="Iarovenko S."/>
            <person name="Subramanian E."/>
            <person name="Araus A.J."/>
            <person name="Petzold A."/>
            <person name="Susuki M."/>
            <person name="Suzuki K.-i.T."/>
            <person name="Hayashi T."/>
            <person name="Toyoda A."/>
            <person name="Oliveira C."/>
            <person name="Osipova E."/>
            <person name="Leigh N.D."/>
            <person name="Simon A."/>
            <person name="Yun M.H."/>
        </authorList>
    </citation>
    <scope>NUCLEOTIDE SEQUENCE</scope>
    <source>
        <strain evidence="2">20211129_DDA</strain>
        <tissue evidence="2">Liver</tissue>
    </source>
</reference>
<feature type="compositionally biased region" description="Polar residues" evidence="1">
    <location>
        <begin position="627"/>
        <end position="648"/>
    </location>
</feature>
<feature type="compositionally biased region" description="Basic and acidic residues" evidence="1">
    <location>
        <begin position="195"/>
        <end position="211"/>
    </location>
</feature>
<feature type="region of interest" description="Disordered" evidence="1">
    <location>
        <begin position="323"/>
        <end position="498"/>
    </location>
</feature>
<evidence type="ECO:0000313" key="3">
    <source>
        <dbReference type="Proteomes" id="UP001066276"/>
    </source>
</evidence>
<feature type="compositionally biased region" description="Polar residues" evidence="1">
    <location>
        <begin position="721"/>
        <end position="744"/>
    </location>
</feature>
<feature type="compositionally biased region" description="Basic and acidic residues" evidence="1">
    <location>
        <begin position="260"/>
        <end position="271"/>
    </location>
</feature>
<feature type="region of interest" description="Disordered" evidence="1">
    <location>
        <begin position="77"/>
        <end position="118"/>
    </location>
</feature>
<feature type="compositionally biased region" description="Polar residues" evidence="1">
    <location>
        <begin position="609"/>
        <end position="619"/>
    </location>
</feature>
<feature type="region of interest" description="Disordered" evidence="1">
    <location>
        <begin position="545"/>
        <end position="567"/>
    </location>
</feature>
<name>A0AAV7QLD0_PLEWA</name>
<gene>
    <name evidence="2" type="ORF">NDU88_005683</name>
</gene>
<dbReference type="InterPro" id="IPR017404">
    <property type="entry name" value="Ladinin_1"/>
</dbReference>
<feature type="compositionally biased region" description="Low complexity" evidence="1">
    <location>
        <begin position="53"/>
        <end position="67"/>
    </location>
</feature>
<accession>A0AAV7QLD0</accession>
<feature type="region of interest" description="Disordered" evidence="1">
    <location>
        <begin position="586"/>
        <end position="648"/>
    </location>
</feature>
<feature type="compositionally biased region" description="Basic and acidic residues" evidence="1">
    <location>
        <begin position="745"/>
        <end position="761"/>
    </location>
</feature>
<dbReference type="Pfam" id="PF02029">
    <property type="entry name" value="Caldesmon"/>
    <property type="match status" value="1"/>
</dbReference>
<sequence>MGVWRMGIIHMMVFRKKVGLSSFKHNPSECLAKQRTLEDEEEIIREQRRRNRNLSSSTETSDDLSFSFPTVVEQVNAGSQSAKARQTQSERLESERPALERAHHIDEPELQESLGPDDDEKKFLEILKSRERRRQRRQVEILETIKQEQQDDRKQESEPRHPLQANHAPKSKKEKEQNQQLTPVPSQQPVGSTLHNKENEKTGTRTDEHFQKVSHAVKCINERETGEPRTTESQQQPSYIIESKKESEDGVQKAELSQHSNHEIECKKERGAAPTPQKRTIKQVVSLSATQATADEQRSSVRPCLKTPKVGSPVLVGHISLASISAPTGSTAETTSPVRSTSTIKSASSFNICSSDIVDRHNNLDASNDGLRGKMGSNRHDGPNNNEGSTSHDDLHSYEHPSNHETSSSQDQAKELSHSPNHKESTFFRKGTNVPSSVPTRLERTAGAKSPSGPTSNIKATEGSASGLSTVNPPTVTTAITQTGTARPADLKSPTSISLIPTQTKTSQVFVSSIKLARNKSADNPEVKQVRKLVTQRSVEKISECKTEAAGAKPSTEGTAVEQKKPLPQIEAKQTFHLQLHTVWDEKKDTSMREVKPPSSSPDGPACSGVTSPGVTESGSALRRFSPRTSSFRIMSQTEQAESPFTRSASLRIPSRNFKLDAKLEKYASALQKAESVKSPTRTKEFFPIPEGVASKRSVFEREATSSGGSTPTSGKSNTSLTGAVSSRINQWLSKTQVDGSKNSGTKEVKKVDIASKRSLWEQRSSSTDTKP</sequence>
<feature type="compositionally biased region" description="Basic and acidic residues" evidence="1">
    <location>
        <begin position="390"/>
        <end position="403"/>
    </location>
</feature>
<protein>
    <submittedName>
        <fullName evidence="2">Uncharacterized protein</fullName>
    </submittedName>
</protein>
<keyword evidence="3" id="KW-1185">Reference proteome</keyword>
<dbReference type="Proteomes" id="UP001066276">
    <property type="component" value="Chromosome 6"/>
</dbReference>
<feature type="compositionally biased region" description="Polar residues" evidence="1">
    <location>
        <begin position="323"/>
        <end position="354"/>
    </location>
</feature>
<comment type="caution">
    <text evidence="2">The sequence shown here is derived from an EMBL/GenBank/DDBJ whole genome shotgun (WGS) entry which is preliminary data.</text>
</comment>
<feature type="region of interest" description="Disordered" evidence="1">
    <location>
        <begin position="48"/>
        <end position="67"/>
    </location>
</feature>
<feature type="compositionally biased region" description="Basic and acidic residues" evidence="1">
    <location>
        <begin position="88"/>
        <end position="107"/>
    </location>
</feature>
<dbReference type="PANTHER" id="PTHR12392">
    <property type="entry name" value="LADININ 1"/>
    <property type="match status" value="1"/>
</dbReference>
<feature type="compositionally biased region" description="Polar residues" evidence="1">
    <location>
        <begin position="77"/>
        <end position="87"/>
    </location>
</feature>
<evidence type="ECO:0000256" key="1">
    <source>
        <dbReference type="SAM" id="MobiDB-lite"/>
    </source>
</evidence>